<name>A0A9Q1V0E6_CLOBO</name>
<dbReference type="SUPFAM" id="SSF54862">
    <property type="entry name" value="4Fe-4S ferredoxins"/>
    <property type="match status" value="1"/>
</dbReference>
<dbReference type="GO" id="GO:0046872">
    <property type="term" value="F:metal ion binding"/>
    <property type="evidence" value="ECO:0007669"/>
    <property type="project" value="UniProtKB-KW"/>
</dbReference>
<dbReference type="Gene3D" id="3.40.50.1780">
    <property type="match status" value="1"/>
</dbReference>
<dbReference type="EMBL" id="LGVR01000002">
    <property type="protein sequence ID" value="KOA90418.1"/>
    <property type="molecule type" value="Genomic_DNA"/>
</dbReference>
<evidence type="ECO:0000256" key="2">
    <source>
        <dbReference type="ARBA" id="ARBA00022723"/>
    </source>
</evidence>
<feature type="domain" description="4Fe-4S ferredoxin-type" evidence="10">
    <location>
        <begin position="5"/>
        <end position="35"/>
    </location>
</feature>
<proteinExistence type="inferred from homology"/>
<dbReference type="InterPro" id="IPR009016">
    <property type="entry name" value="Fe_hydrogenase"/>
</dbReference>
<evidence type="ECO:0000256" key="7">
    <source>
        <dbReference type="PROSITE-ProRule" id="PRU00284"/>
    </source>
</evidence>
<dbReference type="GO" id="GO:0051539">
    <property type="term" value="F:4 iron, 4 sulfur cluster binding"/>
    <property type="evidence" value="ECO:0007669"/>
    <property type="project" value="UniProtKB-KW"/>
</dbReference>
<dbReference type="Proteomes" id="UP000037540">
    <property type="component" value="Unassembled WGS sequence"/>
</dbReference>
<dbReference type="GO" id="GO:0016020">
    <property type="term" value="C:membrane"/>
    <property type="evidence" value="ECO:0007669"/>
    <property type="project" value="InterPro"/>
</dbReference>
<dbReference type="Pfam" id="PF02906">
    <property type="entry name" value="Fe_hyd_lg_C"/>
    <property type="match status" value="1"/>
</dbReference>
<dbReference type="GO" id="GO:0006935">
    <property type="term" value="P:chemotaxis"/>
    <property type="evidence" value="ECO:0007669"/>
    <property type="project" value="InterPro"/>
</dbReference>
<feature type="domain" description="Methyl-accepting transducer" evidence="9">
    <location>
        <begin position="426"/>
        <end position="629"/>
    </location>
</feature>
<comment type="similarity">
    <text evidence="6">Belongs to the methyl-accepting chemotaxis (MCP) protein family.</text>
</comment>
<dbReference type="InterPro" id="IPR004089">
    <property type="entry name" value="MCPsignal_dom"/>
</dbReference>
<dbReference type="InterPro" id="IPR007202">
    <property type="entry name" value="4Fe-4S_dom"/>
</dbReference>
<dbReference type="PANTHER" id="PTHR32089:SF112">
    <property type="entry name" value="LYSOZYME-LIKE PROTEIN-RELATED"/>
    <property type="match status" value="1"/>
</dbReference>
<dbReference type="SUPFAM" id="SSF58104">
    <property type="entry name" value="Methyl-accepting chemotaxis protein (MCP) signaling domain"/>
    <property type="match status" value="1"/>
</dbReference>
<evidence type="ECO:0000259" key="10">
    <source>
        <dbReference type="PROSITE" id="PS51379"/>
    </source>
</evidence>
<dbReference type="Gene3D" id="1.10.287.950">
    <property type="entry name" value="Methyl-accepting chemotaxis protein"/>
    <property type="match status" value="1"/>
</dbReference>
<protein>
    <submittedName>
        <fullName evidence="12">Transcriptional regulator</fullName>
    </submittedName>
</protein>
<evidence type="ECO:0000259" key="9">
    <source>
        <dbReference type="PROSITE" id="PS50111"/>
    </source>
</evidence>
<keyword evidence="3" id="KW-0408">Iron</keyword>
<dbReference type="Gene3D" id="3.30.70.20">
    <property type="match status" value="1"/>
</dbReference>
<gene>
    <name evidence="12" type="ORF">ADU74_00715</name>
</gene>
<keyword evidence="5 7" id="KW-0807">Transducer</keyword>
<dbReference type="PROSITE" id="PS51379">
    <property type="entry name" value="4FE4S_FER_2"/>
    <property type="match status" value="2"/>
</dbReference>
<dbReference type="Pfam" id="PF00015">
    <property type="entry name" value="MCPsignal"/>
    <property type="match status" value="1"/>
</dbReference>
<evidence type="ECO:0000313" key="13">
    <source>
        <dbReference type="Proteomes" id="UP000037540"/>
    </source>
</evidence>
<dbReference type="Pfam" id="PF13237">
    <property type="entry name" value="Fer4_10"/>
    <property type="match status" value="1"/>
</dbReference>
<keyword evidence="2" id="KW-0479">Metal-binding</keyword>
<feature type="coiled-coil region" evidence="8">
    <location>
        <begin position="483"/>
        <end position="510"/>
    </location>
</feature>
<evidence type="ECO:0000313" key="12">
    <source>
        <dbReference type="EMBL" id="KOA90418.1"/>
    </source>
</evidence>
<keyword evidence="4" id="KW-0411">Iron-sulfur</keyword>
<reference evidence="12 13" key="1">
    <citation type="submission" date="2015-07" db="EMBL/GenBank/DDBJ databases">
        <title>Draft genome sequences of 17 French Clostridium botulinum group III.</title>
        <authorList>
            <person name="Woudstra C."/>
            <person name="Le Marechal C."/>
            <person name="Souillard R."/>
            <person name="Bayon-Auboyer M.-H."/>
            <person name="Dessouter D."/>
            <person name="Fach P."/>
        </authorList>
    </citation>
    <scope>NUCLEOTIDE SEQUENCE [LARGE SCALE GENOMIC DNA]</scope>
    <source>
        <strain evidence="12 13">12LNRI-CD</strain>
    </source>
</reference>
<dbReference type="RefSeq" id="WP_013726144.1">
    <property type="nucleotide sequence ID" value="NZ_LGVP01000016.1"/>
</dbReference>
<dbReference type="PROSITE" id="PS50111">
    <property type="entry name" value="CHEMOTAXIS_TRANSDUC_2"/>
    <property type="match status" value="1"/>
</dbReference>
<accession>A0A9Q1V0E6</accession>
<dbReference type="SUPFAM" id="SSF53920">
    <property type="entry name" value="Fe-only hydrogenase"/>
    <property type="match status" value="1"/>
</dbReference>
<evidence type="ECO:0000259" key="11">
    <source>
        <dbReference type="PROSITE" id="PS51656"/>
    </source>
</evidence>
<evidence type="ECO:0000256" key="1">
    <source>
        <dbReference type="ARBA" id="ARBA00022485"/>
    </source>
</evidence>
<feature type="domain" description="4Fe-4S ferredoxin-type" evidence="10">
    <location>
        <begin position="39"/>
        <end position="68"/>
    </location>
</feature>
<dbReference type="GO" id="GO:0007165">
    <property type="term" value="P:signal transduction"/>
    <property type="evidence" value="ECO:0007669"/>
    <property type="project" value="UniProtKB-KW"/>
</dbReference>
<dbReference type="InterPro" id="IPR017900">
    <property type="entry name" value="4Fe4S_Fe_S_CS"/>
</dbReference>
<dbReference type="InterPro" id="IPR017896">
    <property type="entry name" value="4Fe4S_Fe-S-bd"/>
</dbReference>
<dbReference type="PRINTS" id="PR00260">
    <property type="entry name" value="CHEMTRNSDUCR"/>
</dbReference>
<comment type="caution">
    <text evidence="12">The sequence shown here is derived from an EMBL/GenBank/DDBJ whole genome shotgun (WGS) entry which is preliminary data.</text>
</comment>
<dbReference type="AlphaFoldDB" id="A0A9Q1V0E6"/>
<evidence type="ECO:0000256" key="6">
    <source>
        <dbReference type="ARBA" id="ARBA00029447"/>
    </source>
</evidence>
<keyword evidence="8" id="KW-0175">Coiled coil</keyword>
<keyword evidence="1" id="KW-0004">4Fe-4S</keyword>
<dbReference type="PROSITE" id="PS51656">
    <property type="entry name" value="4FE4S"/>
    <property type="match status" value="1"/>
</dbReference>
<dbReference type="SMART" id="SM00283">
    <property type="entry name" value="MA"/>
    <property type="match status" value="1"/>
</dbReference>
<evidence type="ECO:0000256" key="8">
    <source>
        <dbReference type="SAM" id="Coils"/>
    </source>
</evidence>
<evidence type="ECO:0000256" key="4">
    <source>
        <dbReference type="ARBA" id="ARBA00023014"/>
    </source>
</evidence>
<dbReference type="PROSITE" id="PS00198">
    <property type="entry name" value="4FE4S_FER_1"/>
    <property type="match status" value="1"/>
</dbReference>
<evidence type="ECO:0000256" key="3">
    <source>
        <dbReference type="ARBA" id="ARBA00023004"/>
    </source>
</evidence>
<dbReference type="GO" id="GO:0004888">
    <property type="term" value="F:transmembrane signaling receptor activity"/>
    <property type="evidence" value="ECO:0007669"/>
    <property type="project" value="InterPro"/>
</dbReference>
<feature type="domain" description="4Fe-4S" evidence="11">
    <location>
        <begin position="370"/>
        <end position="432"/>
    </location>
</feature>
<organism evidence="12 13">
    <name type="scientific">Clostridium botulinum</name>
    <dbReference type="NCBI Taxonomy" id="1491"/>
    <lineage>
        <taxon>Bacteria</taxon>
        <taxon>Bacillati</taxon>
        <taxon>Bacillota</taxon>
        <taxon>Clostridia</taxon>
        <taxon>Eubacteriales</taxon>
        <taxon>Clostridiaceae</taxon>
        <taxon>Clostridium</taxon>
    </lineage>
</organism>
<evidence type="ECO:0000256" key="5">
    <source>
        <dbReference type="ARBA" id="ARBA00023224"/>
    </source>
</evidence>
<dbReference type="InterPro" id="IPR004108">
    <property type="entry name" value="Fe_hydrogenase_lsu_C"/>
</dbReference>
<sequence>MHKEGLIYTIEENCVGCNQCIRYCPIFDANTAYFSKGQNKVKVNIDKCIHCGKCIDVCEHEAREYHDDIKKFFKALKEGKEVSILAAPAIRTNFPNYKKIFGYLKSLGVKKFYDVSFGADITVWAYLKYIRERENRNFIAQPCTSIVNYIEKNSPELLQNLIPIQSPLLCSGIYVKKYCECKDELAFLSPCIAKKDEINDKNTGGYINYNLTFKKIGEYIEKNNINIDRYNEEDFEDTNNLGFLFSRPGGLKENIQAYDKNIWIRQIEGQEVVYDYLKEYSERMKRGKTLPDIVDALNCGFGCNKGTGTNIGNTAIDDIDVKFNNIKKYKSEKKIKKMHKLFDKKLRLDDFIRKYENMKTNNIKIPSSKEVDSIFDDMLKETEEAKNIDCAACGYKNCKDMVKAIYNDLNIKDNCMDYNKNLIMKEKDILDEKNVKIQKSSEELERISNERLRDSENLKISVNEIIESLNEIAQGNNENIVQVDSITNEIEDMNNTAITLEEDVKSMKEKVDRFVKSSNEIVNISSQTNLLALNASIEAARAGEAGKGFSVVAEEVKKLSEVSQKMATSTVSDQKDMIDMIGDISKVSDDLKLKSEKLKEAIDSISAIIEETTAKEEEISSTAMSLVQD</sequence>
<dbReference type="InterPro" id="IPR004090">
    <property type="entry name" value="Chemotax_Me-accpt_rcpt"/>
</dbReference>
<dbReference type="PANTHER" id="PTHR32089">
    <property type="entry name" value="METHYL-ACCEPTING CHEMOTAXIS PROTEIN MCPB"/>
    <property type="match status" value="1"/>
</dbReference>